<accession>A0ABR1Y436</accession>
<organism evidence="1 2">
    <name type="scientific">Phyllosticta citrichinensis</name>
    <dbReference type="NCBI Taxonomy" id="1130410"/>
    <lineage>
        <taxon>Eukaryota</taxon>
        <taxon>Fungi</taxon>
        <taxon>Dikarya</taxon>
        <taxon>Ascomycota</taxon>
        <taxon>Pezizomycotina</taxon>
        <taxon>Dothideomycetes</taxon>
        <taxon>Dothideomycetes incertae sedis</taxon>
        <taxon>Botryosphaeriales</taxon>
        <taxon>Phyllostictaceae</taxon>
        <taxon>Phyllosticta</taxon>
    </lineage>
</organism>
<comment type="caution">
    <text evidence="1">The sequence shown here is derived from an EMBL/GenBank/DDBJ whole genome shotgun (WGS) entry which is preliminary data.</text>
</comment>
<protein>
    <submittedName>
        <fullName evidence="1">Uncharacterized protein</fullName>
    </submittedName>
</protein>
<name>A0ABR1Y436_9PEZI</name>
<evidence type="ECO:0000313" key="1">
    <source>
        <dbReference type="EMBL" id="KAK8175807.1"/>
    </source>
</evidence>
<evidence type="ECO:0000313" key="2">
    <source>
        <dbReference type="Proteomes" id="UP001456524"/>
    </source>
</evidence>
<reference evidence="1 2" key="1">
    <citation type="journal article" date="2022" name="G3 (Bethesda)">
        <title>Enemy or ally: a genomic approach to elucidate the lifestyle of Phyllosticta citrichinaensis.</title>
        <authorList>
            <person name="Buijs V.A."/>
            <person name="Groenewald J.Z."/>
            <person name="Haridas S."/>
            <person name="LaButti K.M."/>
            <person name="Lipzen A."/>
            <person name="Martin F.M."/>
            <person name="Barry K."/>
            <person name="Grigoriev I.V."/>
            <person name="Crous P.W."/>
            <person name="Seidl M.F."/>
        </authorList>
    </citation>
    <scope>NUCLEOTIDE SEQUENCE [LARGE SCALE GENOMIC DNA]</scope>
    <source>
        <strain evidence="1 2">CBS 129764</strain>
    </source>
</reference>
<proteinExistence type="predicted"/>
<dbReference type="EMBL" id="JBBWUH010000002">
    <property type="protein sequence ID" value="KAK8175807.1"/>
    <property type="molecule type" value="Genomic_DNA"/>
</dbReference>
<sequence>MHVMVATAARPTGCAEAARLQCLGLGHRAYVDLVAVDSLPVRRRPRGGFLLASARGPVIAGSSPEPGAAALNNEMGNPASAIVSLRVCRPSRLGSFDSLVSAASPAQIPRCSCSASSCPSHWMAVSLCLFGGLVARPVVASQHLLDRISRNVIGEMEWEDASSVGWLAPLAVEAPATPFAHFVAEDLRRDRRSKFLPVWWDSIGS</sequence>
<keyword evidence="2" id="KW-1185">Reference proteome</keyword>
<gene>
    <name evidence="1" type="ORF">IWX90DRAFT_122501</name>
</gene>
<dbReference type="Proteomes" id="UP001456524">
    <property type="component" value="Unassembled WGS sequence"/>
</dbReference>